<sequence length="105" mass="12063">MTNKEARLDLLIFPARINVNPFGLDIDSIDRYFGVNWLGHSYAMNLLYPLLRKTSQFPDIPPPPIVFEASEMHRMAPSNVHFASFEETNNKSWMGPISMADPSWH</sequence>
<dbReference type="OrthoDB" id="191139at2759"/>
<evidence type="ECO:0000313" key="3">
    <source>
        <dbReference type="RefSeq" id="XP_033533106.1"/>
    </source>
</evidence>
<gene>
    <name evidence="1 3" type="ORF">P152DRAFT_57301</name>
</gene>
<name>A0A6G1G036_9PEZI</name>
<evidence type="ECO:0000313" key="2">
    <source>
        <dbReference type="Proteomes" id="UP000504638"/>
    </source>
</evidence>
<accession>A0A6G1G036</accession>
<dbReference type="EMBL" id="ML975161">
    <property type="protein sequence ID" value="KAF1811475.1"/>
    <property type="molecule type" value="Genomic_DNA"/>
</dbReference>
<dbReference type="GeneID" id="54423649"/>
<reference evidence="3" key="2">
    <citation type="submission" date="2020-04" db="EMBL/GenBank/DDBJ databases">
        <authorList>
            <consortium name="NCBI Genome Project"/>
        </authorList>
    </citation>
    <scope>NUCLEOTIDE SEQUENCE</scope>
    <source>
        <strain evidence="3">CBS 781.70</strain>
    </source>
</reference>
<dbReference type="InterPro" id="IPR036291">
    <property type="entry name" value="NAD(P)-bd_dom_sf"/>
</dbReference>
<protein>
    <submittedName>
        <fullName evidence="1 3">Uncharacterized protein</fullName>
    </submittedName>
</protein>
<keyword evidence="2" id="KW-1185">Reference proteome</keyword>
<evidence type="ECO:0000313" key="1">
    <source>
        <dbReference type="EMBL" id="KAF1811475.1"/>
    </source>
</evidence>
<reference evidence="1 3" key="1">
    <citation type="submission" date="2020-01" db="EMBL/GenBank/DDBJ databases">
        <authorList>
            <consortium name="DOE Joint Genome Institute"/>
            <person name="Haridas S."/>
            <person name="Albert R."/>
            <person name="Binder M."/>
            <person name="Bloem J."/>
            <person name="Labutti K."/>
            <person name="Salamov A."/>
            <person name="Andreopoulos B."/>
            <person name="Baker S.E."/>
            <person name="Barry K."/>
            <person name="Bills G."/>
            <person name="Bluhm B.H."/>
            <person name="Cannon C."/>
            <person name="Castanera R."/>
            <person name="Culley D.E."/>
            <person name="Daum C."/>
            <person name="Ezra D."/>
            <person name="Gonzalez J.B."/>
            <person name="Henrissat B."/>
            <person name="Kuo A."/>
            <person name="Liang C."/>
            <person name="Lipzen A."/>
            <person name="Lutzoni F."/>
            <person name="Magnuson J."/>
            <person name="Mondo S."/>
            <person name="Nolan M."/>
            <person name="Ohm R."/>
            <person name="Pangilinan J."/>
            <person name="Park H.-J."/>
            <person name="Ramirez L."/>
            <person name="Alfaro M."/>
            <person name="Sun H."/>
            <person name="Tritt A."/>
            <person name="Yoshinaga Y."/>
            <person name="Zwiers L.-H."/>
            <person name="Turgeon B.G."/>
            <person name="Goodwin S.B."/>
            <person name="Spatafora J.W."/>
            <person name="Crous P.W."/>
            <person name="Grigoriev I.V."/>
        </authorList>
    </citation>
    <scope>NUCLEOTIDE SEQUENCE</scope>
    <source>
        <strain evidence="1 3">CBS 781.70</strain>
    </source>
</reference>
<dbReference type="RefSeq" id="XP_033533106.1">
    <property type="nucleotide sequence ID" value="XM_033683079.1"/>
</dbReference>
<reference evidence="3" key="3">
    <citation type="submission" date="2025-04" db="UniProtKB">
        <authorList>
            <consortium name="RefSeq"/>
        </authorList>
    </citation>
    <scope>IDENTIFICATION</scope>
    <source>
        <strain evidence="3">CBS 781.70</strain>
    </source>
</reference>
<dbReference type="SUPFAM" id="SSF51735">
    <property type="entry name" value="NAD(P)-binding Rossmann-fold domains"/>
    <property type="match status" value="1"/>
</dbReference>
<proteinExistence type="predicted"/>
<organism evidence="1">
    <name type="scientific">Eremomyces bilateralis CBS 781.70</name>
    <dbReference type="NCBI Taxonomy" id="1392243"/>
    <lineage>
        <taxon>Eukaryota</taxon>
        <taxon>Fungi</taxon>
        <taxon>Dikarya</taxon>
        <taxon>Ascomycota</taxon>
        <taxon>Pezizomycotina</taxon>
        <taxon>Dothideomycetes</taxon>
        <taxon>Dothideomycetes incertae sedis</taxon>
        <taxon>Eremomycetales</taxon>
        <taxon>Eremomycetaceae</taxon>
        <taxon>Eremomyces</taxon>
    </lineage>
</organism>
<dbReference type="Proteomes" id="UP000504638">
    <property type="component" value="Unplaced"/>
</dbReference>
<dbReference type="AlphaFoldDB" id="A0A6G1G036"/>
<dbReference type="Gene3D" id="3.40.50.720">
    <property type="entry name" value="NAD(P)-binding Rossmann-like Domain"/>
    <property type="match status" value="1"/>
</dbReference>